<evidence type="ECO:0000256" key="6">
    <source>
        <dbReference type="RuleBase" id="RU003983"/>
    </source>
</evidence>
<dbReference type="InterPro" id="IPR052173">
    <property type="entry name" value="Beta-lactam_resp_regulator"/>
</dbReference>
<keyword evidence="7" id="KW-1133">Transmembrane helix</keyword>
<sequence>MSLALALATGATVVAWWGPAALRLCFRHVADPFAMLLGWFGLLAAVIATFVLTIAMLLAPDSARQWALHDLARLCWHWARPDRRPAADEIAGAVGALILLAVLTRFTATCARRARRAHHARRAHADLLTLAGGPAESGAAAVLWIPHPTPMAYSIGGTRGLTVLASAAGDLPADQLAAVLSHERAHLRERHHLLVAAVEGLAAAVPWLPLTRQAPSAVRLLVELRADAAAVRECGETAVRDALLTFAGAPHPLSTLSMAGADVAVRLQRLQGRHPHRRNLLARVVLASAALIAPLGVGVATGILFCR</sequence>
<reference evidence="10" key="1">
    <citation type="submission" date="2016-06" db="EMBL/GenBank/DDBJ databases">
        <authorList>
            <person name="Varghese N."/>
            <person name="Submissions Spin"/>
        </authorList>
    </citation>
    <scope>NUCLEOTIDE SEQUENCE [LARGE SCALE GENOMIC DNA]</scope>
    <source>
        <strain evidence="10">DSM 45794</strain>
    </source>
</reference>
<organism evidence="9 10">
    <name type="scientific">Micromonospora sediminicola</name>
    <dbReference type="NCBI Taxonomy" id="946078"/>
    <lineage>
        <taxon>Bacteria</taxon>
        <taxon>Bacillati</taxon>
        <taxon>Actinomycetota</taxon>
        <taxon>Actinomycetes</taxon>
        <taxon>Micromonosporales</taxon>
        <taxon>Micromonosporaceae</taxon>
        <taxon>Micromonospora</taxon>
    </lineage>
</organism>
<keyword evidence="5 6" id="KW-0482">Metalloprotease</keyword>
<keyword evidence="1 6" id="KW-0645">Protease</keyword>
<keyword evidence="4 6" id="KW-0862">Zinc</keyword>
<evidence type="ECO:0000256" key="4">
    <source>
        <dbReference type="ARBA" id="ARBA00022833"/>
    </source>
</evidence>
<evidence type="ECO:0000256" key="2">
    <source>
        <dbReference type="ARBA" id="ARBA00022723"/>
    </source>
</evidence>
<feature type="domain" description="Peptidase M48" evidence="8">
    <location>
        <begin position="127"/>
        <end position="203"/>
    </location>
</feature>
<evidence type="ECO:0000313" key="9">
    <source>
        <dbReference type="EMBL" id="SBT67243.1"/>
    </source>
</evidence>
<dbReference type="GO" id="GO:0046872">
    <property type="term" value="F:metal ion binding"/>
    <property type="evidence" value="ECO:0007669"/>
    <property type="project" value="UniProtKB-KW"/>
</dbReference>
<evidence type="ECO:0000313" key="10">
    <source>
        <dbReference type="Proteomes" id="UP000199558"/>
    </source>
</evidence>
<dbReference type="PANTHER" id="PTHR34978">
    <property type="entry name" value="POSSIBLE SENSOR-TRANSDUCER PROTEIN BLAR"/>
    <property type="match status" value="1"/>
</dbReference>
<keyword evidence="2" id="KW-0479">Metal-binding</keyword>
<evidence type="ECO:0000256" key="3">
    <source>
        <dbReference type="ARBA" id="ARBA00022801"/>
    </source>
</evidence>
<dbReference type="AlphaFoldDB" id="A0A1A9BDJ4"/>
<keyword evidence="10" id="KW-1185">Reference proteome</keyword>
<keyword evidence="7" id="KW-0812">Transmembrane</keyword>
<keyword evidence="7" id="KW-0472">Membrane</keyword>
<dbReference type="Gene3D" id="3.30.2010.10">
    <property type="entry name" value="Metalloproteases ('zincins'), catalytic domain"/>
    <property type="match status" value="1"/>
</dbReference>
<feature type="transmembrane region" description="Helical" evidence="7">
    <location>
        <begin position="280"/>
        <end position="305"/>
    </location>
</feature>
<keyword evidence="3 6" id="KW-0378">Hydrolase</keyword>
<dbReference type="PANTHER" id="PTHR34978:SF3">
    <property type="entry name" value="SLR0241 PROTEIN"/>
    <property type="match status" value="1"/>
</dbReference>
<evidence type="ECO:0000256" key="1">
    <source>
        <dbReference type="ARBA" id="ARBA00022670"/>
    </source>
</evidence>
<dbReference type="GO" id="GO:0004222">
    <property type="term" value="F:metalloendopeptidase activity"/>
    <property type="evidence" value="ECO:0007669"/>
    <property type="project" value="InterPro"/>
</dbReference>
<dbReference type="Proteomes" id="UP000199558">
    <property type="component" value="Unassembled WGS sequence"/>
</dbReference>
<evidence type="ECO:0000256" key="5">
    <source>
        <dbReference type="ARBA" id="ARBA00023049"/>
    </source>
</evidence>
<dbReference type="CDD" id="cd07326">
    <property type="entry name" value="M56_BlaR1_MecR1_like"/>
    <property type="match status" value="1"/>
</dbReference>
<dbReference type="GO" id="GO:0006508">
    <property type="term" value="P:proteolysis"/>
    <property type="evidence" value="ECO:0007669"/>
    <property type="project" value="UniProtKB-KW"/>
</dbReference>
<comment type="cofactor">
    <cofactor evidence="6">
        <name>Zn(2+)</name>
        <dbReference type="ChEBI" id="CHEBI:29105"/>
    </cofactor>
    <text evidence="6">Binds 1 zinc ion per subunit.</text>
</comment>
<dbReference type="RefSeq" id="WP_091576595.1">
    <property type="nucleotide sequence ID" value="NZ_FLRH01000003.1"/>
</dbReference>
<evidence type="ECO:0000259" key="8">
    <source>
        <dbReference type="Pfam" id="PF01435"/>
    </source>
</evidence>
<dbReference type="InterPro" id="IPR001915">
    <property type="entry name" value="Peptidase_M48"/>
</dbReference>
<dbReference type="Pfam" id="PF01435">
    <property type="entry name" value="Peptidase_M48"/>
    <property type="match status" value="1"/>
</dbReference>
<proteinExistence type="inferred from homology"/>
<dbReference type="OrthoDB" id="9785340at2"/>
<evidence type="ECO:0000256" key="7">
    <source>
        <dbReference type="SAM" id="Phobius"/>
    </source>
</evidence>
<gene>
    <name evidence="9" type="ORF">GA0070622_4297</name>
</gene>
<accession>A0A1A9BDJ4</accession>
<feature type="transmembrane region" description="Helical" evidence="7">
    <location>
        <begin position="33"/>
        <end position="59"/>
    </location>
</feature>
<name>A0A1A9BDJ4_9ACTN</name>
<dbReference type="STRING" id="946078.GA0070622_4297"/>
<comment type="similarity">
    <text evidence="6">Belongs to the peptidase M48 family.</text>
</comment>
<dbReference type="EMBL" id="FLRH01000003">
    <property type="protein sequence ID" value="SBT67243.1"/>
    <property type="molecule type" value="Genomic_DNA"/>
</dbReference>
<protein>
    <submittedName>
        <fullName evidence="9">Peptidase family M48</fullName>
    </submittedName>
</protein>